<reference evidence="2" key="1">
    <citation type="submission" date="2022-08" db="EMBL/GenBank/DDBJ databases">
        <authorList>
            <person name="Kallberg Y."/>
            <person name="Tangrot J."/>
            <person name="Rosling A."/>
        </authorList>
    </citation>
    <scope>NUCLEOTIDE SEQUENCE</scope>
    <source>
        <strain evidence="2">Wild A</strain>
    </source>
</reference>
<name>A0A9W4T4W9_9GLOM</name>
<organism evidence="2 3">
    <name type="scientific">Funneliformis geosporum</name>
    <dbReference type="NCBI Taxonomy" id="1117311"/>
    <lineage>
        <taxon>Eukaryota</taxon>
        <taxon>Fungi</taxon>
        <taxon>Fungi incertae sedis</taxon>
        <taxon>Mucoromycota</taxon>
        <taxon>Glomeromycotina</taxon>
        <taxon>Glomeromycetes</taxon>
        <taxon>Glomerales</taxon>
        <taxon>Glomeraceae</taxon>
        <taxon>Funneliformis</taxon>
    </lineage>
</organism>
<comment type="caution">
    <text evidence="2">The sequence shown here is derived from an EMBL/GenBank/DDBJ whole genome shotgun (WGS) entry which is preliminary data.</text>
</comment>
<evidence type="ECO:0000313" key="2">
    <source>
        <dbReference type="EMBL" id="CAI2190534.1"/>
    </source>
</evidence>
<dbReference type="EMBL" id="CAMKVN010006641">
    <property type="protein sequence ID" value="CAI2190534.1"/>
    <property type="molecule type" value="Genomic_DNA"/>
</dbReference>
<keyword evidence="3" id="KW-1185">Reference proteome</keyword>
<dbReference type="Pfam" id="PF08326">
    <property type="entry name" value="ACC_central"/>
    <property type="match status" value="1"/>
</dbReference>
<feature type="domain" description="Acetyl-CoA carboxylase central" evidence="1">
    <location>
        <begin position="43"/>
        <end position="96"/>
    </location>
</feature>
<proteinExistence type="predicted"/>
<dbReference type="GO" id="GO:0006633">
    <property type="term" value="P:fatty acid biosynthetic process"/>
    <property type="evidence" value="ECO:0007669"/>
    <property type="project" value="InterPro"/>
</dbReference>
<evidence type="ECO:0000313" key="3">
    <source>
        <dbReference type="Proteomes" id="UP001153678"/>
    </source>
</evidence>
<dbReference type="Proteomes" id="UP001153678">
    <property type="component" value="Unassembled WGS sequence"/>
</dbReference>
<feature type="non-terminal residue" evidence="2">
    <location>
        <position position="1"/>
    </location>
</feature>
<protein>
    <submittedName>
        <fullName evidence="2">18645_t:CDS:1</fullName>
    </submittedName>
</protein>
<sequence>SSVKELIELLENFDLESHAIFSALSGRILNKLEAALLRISNETHKEAVYVLHDEYKNNLDKIVSIILPHSKVESKNNLILHILDQIRPTNVEQALDKSIHRF</sequence>
<gene>
    <name evidence="2" type="ORF">FWILDA_LOCUS14623</name>
</gene>
<dbReference type="InterPro" id="IPR013537">
    <property type="entry name" value="AcCoA_COase_cen"/>
</dbReference>
<dbReference type="GO" id="GO:0003989">
    <property type="term" value="F:acetyl-CoA carboxylase activity"/>
    <property type="evidence" value="ECO:0007669"/>
    <property type="project" value="InterPro"/>
</dbReference>
<dbReference type="GO" id="GO:0005524">
    <property type="term" value="F:ATP binding"/>
    <property type="evidence" value="ECO:0007669"/>
    <property type="project" value="InterPro"/>
</dbReference>
<accession>A0A9W4T4W9</accession>
<evidence type="ECO:0000259" key="1">
    <source>
        <dbReference type="Pfam" id="PF08326"/>
    </source>
</evidence>
<dbReference type="AlphaFoldDB" id="A0A9W4T4W9"/>